<dbReference type="PANTHER" id="PTHR35869">
    <property type="entry name" value="OUTER-MEMBRANE LIPOPROTEIN CARRIER PROTEIN"/>
    <property type="match status" value="1"/>
</dbReference>
<dbReference type="Pfam" id="PF16584">
    <property type="entry name" value="LolA_2"/>
    <property type="match status" value="1"/>
</dbReference>
<dbReference type="EMBL" id="CP013195">
    <property type="protein sequence ID" value="ALO49013.1"/>
    <property type="molecule type" value="Genomic_DNA"/>
</dbReference>
<dbReference type="Proteomes" id="UP000056252">
    <property type="component" value="Chromosome"/>
</dbReference>
<feature type="signal peptide" evidence="2">
    <location>
        <begin position="1"/>
        <end position="17"/>
    </location>
</feature>
<dbReference type="AlphaFoldDB" id="A0A0S2KL95"/>
<evidence type="ECO:0000256" key="2">
    <source>
        <dbReference type="SAM" id="SignalP"/>
    </source>
</evidence>
<dbReference type="KEGG" id="peo:AS203_07910"/>
<dbReference type="eggNOG" id="COG2834">
    <property type="taxonomic scope" value="Bacteria"/>
</dbReference>
<sequence length="204" mass="22865">MKRTILLSIILSLIAFAGIKAQNANQARTILDKAASVIGHSGGASANFKIIGSKLGNTSGNIAIKGNKFYANTPKAIVWYDGKTQWTYMRATNEVNISTPKEAKQMSMNPYTFINIYRTGYDMGVKSIGNNYQVHLIAQNKSRSIQELYILVDKNTYVPNQVKMRQSVGWITINISNFRTRKLNDKVFSFNSKDFPTAEIVDLR</sequence>
<organism evidence="3 4">
    <name type="scientific">Hoylesella enoeca</name>
    <dbReference type="NCBI Taxonomy" id="76123"/>
    <lineage>
        <taxon>Bacteria</taxon>
        <taxon>Pseudomonadati</taxon>
        <taxon>Bacteroidota</taxon>
        <taxon>Bacteroidia</taxon>
        <taxon>Bacteroidales</taxon>
        <taxon>Prevotellaceae</taxon>
        <taxon>Hoylesella</taxon>
    </lineage>
</organism>
<dbReference type="CDD" id="cd16325">
    <property type="entry name" value="LolA"/>
    <property type="match status" value="1"/>
</dbReference>
<dbReference type="STRING" id="76123.AS203_07910"/>
<accession>A0A0S2KL95</accession>
<dbReference type="InterPro" id="IPR004564">
    <property type="entry name" value="OM_lipoprot_carrier_LolA-like"/>
</dbReference>
<feature type="chain" id="PRO_5006602027" evidence="2">
    <location>
        <begin position="18"/>
        <end position="204"/>
    </location>
</feature>
<dbReference type="OrthoDB" id="9810685at2"/>
<gene>
    <name evidence="3" type="ORF">AS203_07910</name>
</gene>
<evidence type="ECO:0000256" key="1">
    <source>
        <dbReference type="ARBA" id="ARBA00022729"/>
    </source>
</evidence>
<evidence type="ECO:0000313" key="4">
    <source>
        <dbReference type="Proteomes" id="UP000056252"/>
    </source>
</evidence>
<dbReference type="Gene3D" id="2.50.20.10">
    <property type="entry name" value="Lipoprotein localisation LolA/LolB/LppX"/>
    <property type="match status" value="1"/>
</dbReference>
<evidence type="ECO:0000313" key="3">
    <source>
        <dbReference type="EMBL" id="ALO49013.1"/>
    </source>
</evidence>
<proteinExistence type="predicted"/>
<keyword evidence="4" id="KW-1185">Reference proteome</keyword>
<dbReference type="PANTHER" id="PTHR35869:SF1">
    <property type="entry name" value="OUTER-MEMBRANE LIPOPROTEIN CARRIER PROTEIN"/>
    <property type="match status" value="1"/>
</dbReference>
<keyword evidence="1 2" id="KW-0732">Signal</keyword>
<dbReference type="InterPro" id="IPR029046">
    <property type="entry name" value="LolA/LolB/LppX"/>
</dbReference>
<dbReference type="SUPFAM" id="SSF89392">
    <property type="entry name" value="Prokaryotic lipoproteins and lipoprotein localization factors"/>
    <property type="match status" value="1"/>
</dbReference>
<reference evidence="4" key="1">
    <citation type="submission" date="2015-11" db="EMBL/GenBank/DDBJ databases">
        <authorList>
            <person name="Holder M.E."/>
            <person name="Ajami N.J."/>
            <person name="Petrosino J.F."/>
        </authorList>
    </citation>
    <scope>NUCLEOTIDE SEQUENCE [LARGE SCALE GENOMIC DNA]</scope>
    <source>
        <strain evidence="4">F0113</strain>
    </source>
</reference>
<dbReference type="RefSeq" id="WP_025066061.1">
    <property type="nucleotide sequence ID" value="NZ_CP013195.1"/>
</dbReference>
<name>A0A0S2KL95_9BACT</name>
<protein>
    <submittedName>
        <fullName evidence="3">Cell envelope biogenesis protein LolA</fullName>
    </submittedName>
</protein>